<proteinExistence type="predicted"/>
<dbReference type="PRINTS" id="PR00505">
    <property type="entry name" value="D12N6MTFRASE"/>
</dbReference>
<protein>
    <recommendedName>
        <fullName evidence="1">site-specific DNA-methyltransferase (adenine-specific)</fullName>
        <ecNumber evidence="1">2.1.1.72</ecNumber>
    </recommendedName>
</protein>
<dbReference type="GO" id="GO:0009007">
    <property type="term" value="F:site-specific DNA-methyltransferase (adenine-specific) activity"/>
    <property type="evidence" value="ECO:0007669"/>
    <property type="project" value="UniProtKB-EC"/>
</dbReference>
<dbReference type="EMBL" id="NEBD01000053">
    <property type="protein sequence ID" value="PRJ22648.1"/>
    <property type="molecule type" value="Genomic_DNA"/>
</dbReference>
<name>A0AB37AZV6_HAEIF</name>
<dbReference type="GO" id="GO:0032259">
    <property type="term" value="P:methylation"/>
    <property type="evidence" value="ECO:0007669"/>
    <property type="project" value="UniProtKB-KW"/>
</dbReference>
<evidence type="ECO:0000256" key="5">
    <source>
        <dbReference type="ARBA" id="ARBA00047942"/>
    </source>
</evidence>
<gene>
    <name evidence="6" type="primary">fokIM</name>
    <name evidence="6" type="ORF">BV056_00486</name>
</gene>
<sequence length="340" mass="40082">MDKKIYPKINYIGNKEKIAGWICDQLPDDVKTVADVFSGGCSFSFEAKKRGYSVIANDILLINYQLALALIENSQEILTDDDVKMIFSGNLKNGFMTKNYSEVFFFKEECQQLDYIHENISKLPNLYKRALAFSLMRRAMIRKMPYSRFTITWEKIKQLRDEEYSYAKYGRRRAYHNETFESHFKQNLLAYNQAVFNNGKKHYVFNKDVFDLLANIQADAVYLDPPYTGTMNNYFGFYGLLDSYISEEIQKPFTNHFMDKKKTIILFERLIDALKPFKYWLLSYNNVSHPNREELAEMLSKEGRVVKILETPYVYRVTGKENKKNHKEILFLVENNYASL</sequence>
<evidence type="ECO:0000256" key="4">
    <source>
        <dbReference type="ARBA" id="ARBA00022691"/>
    </source>
</evidence>
<keyword evidence="4" id="KW-0949">S-adenosyl-L-methionine</keyword>
<dbReference type="Pfam" id="PF02086">
    <property type="entry name" value="MethyltransfD12"/>
    <property type="match status" value="1"/>
</dbReference>
<evidence type="ECO:0000256" key="3">
    <source>
        <dbReference type="ARBA" id="ARBA00022679"/>
    </source>
</evidence>
<organism evidence="6">
    <name type="scientific">Haemophilus influenzae</name>
    <dbReference type="NCBI Taxonomy" id="727"/>
    <lineage>
        <taxon>Bacteria</taxon>
        <taxon>Pseudomonadati</taxon>
        <taxon>Pseudomonadota</taxon>
        <taxon>Gammaproteobacteria</taxon>
        <taxon>Pasteurellales</taxon>
        <taxon>Pasteurellaceae</taxon>
        <taxon>Haemophilus</taxon>
    </lineage>
</organism>
<dbReference type="InterPro" id="IPR012327">
    <property type="entry name" value="MeTrfase_D12"/>
</dbReference>
<reference evidence="6" key="1">
    <citation type="submission" date="2017-04" db="EMBL/GenBank/DDBJ databases">
        <title>Haemophilus influenzae in COPD genome sequencing project.</title>
        <authorList>
            <person name="Murphy T.F."/>
            <person name="Kong Y."/>
            <person name="Nadendla S."/>
            <person name="Tettelin H."/>
            <person name="Pettigrew M."/>
        </authorList>
    </citation>
    <scope>NUCLEOTIDE SEQUENCE [LARGE SCALE GENOMIC DNA]</scope>
    <source>
        <strain evidence="6">39P1H1</strain>
    </source>
</reference>
<dbReference type="SUPFAM" id="SSF53335">
    <property type="entry name" value="S-adenosyl-L-methionine-dependent methyltransferases"/>
    <property type="match status" value="1"/>
</dbReference>
<dbReference type="AlphaFoldDB" id="A0AB37AZV6"/>
<evidence type="ECO:0000313" key="6">
    <source>
        <dbReference type="EMBL" id="PRJ22648.1"/>
    </source>
</evidence>
<dbReference type="EC" id="2.1.1.72" evidence="1"/>
<keyword evidence="2 6" id="KW-0489">Methyltransferase</keyword>
<accession>A0AB37AZV6</accession>
<dbReference type="InterPro" id="IPR029063">
    <property type="entry name" value="SAM-dependent_MTases_sf"/>
</dbReference>
<comment type="caution">
    <text evidence="6">The sequence shown here is derived from an EMBL/GenBank/DDBJ whole genome shotgun (WGS) entry which is preliminary data.</text>
</comment>
<dbReference type="RefSeq" id="WP_105888945.1">
    <property type="nucleotide sequence ID" value="NZ_CP089177.1"/>
</dbReference>
<evidence type="ECO:0000256" key="2">
    <source>
        <dbReference type="ARBA" id="ARBA00022603"/>
    </source>
</evidence>
<dbReference type="PROSITE" id="PS00092">
    <property type="entry name" value="N6_MTASE"/>
    <property type="match status" value="1"/>
</dbReference>
<dbReference type="InterPro" id="IPR002052">
    <property type="entry name" value="DNA_methylase_N6_adenine_CS"/>
</dbReference>
<evidence type="ECO:0000256" key="1">
    <source>
        <dbReference type="ARBA" id="ARBA00011900"/>
    </source>
</evidence>
<comment type="catalytic activity">
    <reaction evidence="5">
        <text>a 2'-deoxyadenosine in DNA + S-adenosyl-L-methionine = an N(6)-methyl-2'-deoxyadenosine in DNA + S-adenosyl-L-homocysteine + H(+)</text>
        <dbReference type="Rhea" id="RHEA:15197"/>
        <dbReference type="Rhea" id="RHEA-COMP:12418"/>
        <dbReference type="Rhea" id="RHEA-COMP:12419"/>
        <dbReference type="ChEBI" id="CHEBI:15378"/>
        <dbReference type="ChEBI" id="CHEBI:57856"/>
        <dbReference type="ChEBI" id="CHEBI:59789"/>
        <dbReference type="ChEBI" id="CHEBI:90615"/>
        <dbReference type="ChEBI" id="CHEBI:90616"/>
        <dbReference type="EC" id="2.1.1.72"/>
    </reaction>
</comment>
<keyword evidence="3 6" id="KW-0808">Transferase</keyword>
<dbReference type="GO" id="GO:0009307">
    <property type="term" value="P:DNA restriction-modification system"/>
    <property type="evidence" value="ECO:0007669"/>
    <property type="project" value="InterPro"/>
</dbReference>
<dbReference type="GO" id="GO:0003676">
    <property type="term" value="F:nucleic acid binding"/>
    <property type="evidence" value="ECO:0007669"/>
    <property type="project" value="InterPro"/>
</dbReference>
<dbReference type="Gene3D" id="3.40.50.150">
    <property type="entry name" value="Vaccinia Virus protein VP39"/>
    <property type="match status" value="2"/>
</dbReference>